<dbReference type="PROSITE" id="PS00018">
    <property type="entry name" value="EF_HAND_1"/>
    <property type="match status" value="1"/>
</dbReference>
<dbReference type="PANTHER" id="PTHR20875">
    <property type="entry name" value="EF-HAND CALCIUM-BINDING DOMAIN-CONTAINING PROTEIN 6-RELATED"/>
    <property type="match status" value="1"/>
</dbReference>
<dbReference type="EMBL" id="JACVVK020000275">
    <property type="protein sequence ID" value="KAK7480725.1"/>
    <property type="molecule type" value="Genomic_DNA"/>
</dbReference>
<feature type="compositionally biased region" description="Pro residues" evidence="2">
    <location>
        <begin position="235"/>
        <end position="247"/>
    </location>
</feature>
<dbReference type="SUPFAM" id="SSF47473">
    <property type="entry name" value="EF-hand"/>
    <property type="match status" value="4"/>
</dbReference>
<gene>
    <name evidence="4" type="ORF">BaRGS_00027986</name>
</gene>
<accession>A0ABD0K034</accession>
<feature type="non-terminal residue" evidence="4">
    <location>
        <position position="1"/>
    </location>
</feature>
<evidence type="ECO:0000256" key="2">
    <source>
        <dbReference type="SAM" id="MobiDB-lite"/>
    </source>
</evidence>
<dbReference type="Pfam" id="PF13499">
    <property type="entry name" value="EF-hand_7"/>
    <property type="match status" value="1"/>
</dbReference>
<proteinExistence type="predicted"/>
<protein>
    <recommendedName>
        <fullName evidence="3">EF-hand domain-containing protein</fullName>
    </recommendedName>
</protein>
<feature type="domain" description="EF-hand" evidence="3">
    <location>
        <begin position="863"/>
        <end position="898"/>
    </location>
</feature>
<dbReference type="Gene3D" id="1.10.238.10">
    <property type="entry name" value="EF-hand"/>
    <property type="match status" value="5"/>
</dbReference>
<sequence length="931" mass="107045">ATRAKSSKSAKVRRRNMTSTKTDREIIELMGERLEKGFEGMRQMFRANDPRGGETITKEALLKILYNVLGYIHTDQYQRFLRNIGLSHKDGITFDMFVSRFKECEKMPQQWTNPVKREYNADIASRAHPEEELRDCEVFEWGQLKTAPHAFYCLERALREKKADIRAILPEQCFMDNGVVDRPTMRHALSELGVYLTDVEFGDFWDRFDEKRVGVLPIKKLYSTLNLDENGEPLASPPPQPLNRPPPMVAAPYRDPNKSYQKFVEKRHTSPHAVAKAKYDPRLSEGICGTPLGRSKGPFATPKSECSEVGDDTEREMAEEMEKQEKPEVEAEARAKIRSVMKQGGQKFENIMDSLNYKFEGRYHNMCQAFKLFDISEDGYVMRIDFRRVLAEFGFPLTALELGHFVSSIGQSITHGQIQYRNLMNKLLNRTDGFVSRVLDSKIMQLQKGGTDQGLGEGDNVIEVACRLVEYLHTDYIKLAGTLLRLDKNDKAVVSPAEFKQAVENCLGEKLTSVQWTDLQDLCKKDDQGNIRYIDFLQSFDKEPGAWNLVTHGQVTVPKQPVSHPTCAEVENLERTKHDALPKMPEKKDERKPEELREELKKFFTDHLFDFDEQYHLLDRKASNNFSRWQFGALLKLCGFPITEKELEKLWMTMKTTDNNMSSYNAVVMEFAPGHEAFHLPDKKPDSDEEGEDGTRRAVQGDEGDGEVTVSEDPRQLAGIKSPPFEQRTGNTPLDPHTRLQEIMKKLQPAVTANWERLKTGFRNLDPNGFGSVTYRQMQLLIDSCKSGLTRDERNQICSQFDFRSNGRCNYLSFMKAFALPKPPVSKFVYAPHTHKLERRPVSEPEPITVSDAMLRVRRKLIKHHKNLRRAFQKADKSRSGYLGIPEFKAIFKECSLPLSEEDFYHILTEFDANMQGRLCYAEFLDALLRM</sequence>
<feature type="region of interest" description="Disordered" evidence="2">
    <location>
        <begin position="677"/>
        <end position="713"/>
    </location>
</feature>
<feature type="compositionally biased region" description="Basic residues" evidence="2">
    <location>
        <begin position="1"/>
        <end position="16"/>
    </location>
</feature>
<keyword evidence="1" id="KW-0106">Calcium</keyword>
<dbReference type="InterPro" id="IPR002048">
    <property type="entry name" value="EF_hand_dom"/>
</dbReference>
<keyword evidence="5" id="KW-1185">Reference proteome</keyword>
<dbReference type="SMART" id="SM00054">
    <property type="entry name" value="EFh"/>
    <property type="match status" value="4"/>
</dbReference>
<comment type="caution">
    <text evidence="4">The sequence shown here is derived from an EMBL/GenBank/DDBJ whole genome shotgun (WGS) entry which is preliminary data.</text>
</comment>
<feature type="domain" description="EF-hand" evidence="3">
    <location>
        <begin position="368"/>
        <end position="396"/>
    </location>
</feature>
<feature type="domain" description="EF-hand" evidence="3">
    <location>
        <begin position="899"/>
        <end position="931"/>
    </location>
</feature>
<evidence type="ECO:0000259" key="3">
    <source>
        <dbReference type="PROSITE" id="PS50222"/>
    </source>
</evidence>
<dbReference type="Proteomes" id="UP001519460">
    <property type="component" value="Unassembled WGS sequence"/>
</dbReference>
<reference evidence="4 5" key="1">
    <citation type="journal article" date="2023" name="Sci. Data">
        <title>Genome assembly of the Korean intertidal mud-creeper Batillaria attramentaria.</title>
        <authorList>
            <person name="Patra A.K."/>
            <person name="Ho P.T."/>
            <person name="Jun S."/>
            <person name="Lee S.J."/>
            <person name="Kim Y."/>
            <person name="Won Y.J."/>
        </authorList>
    </citation>
    <scope>NUCLEOTIDE SEQUENCE [LARGE SCALE GENOMIC DNA]</scope>
    <source>
        <strain evidence="4">Wonlab-2016</strain>
    </source>
</reference>
<feature type="compositionally biased region" description="Basic and acidic residues" evidence="2">
    <location>
        <begin position="677"/>
        <end position="686"/>
    </location>
</feature>
<evidence type="ECO:0000256" key="1">
    <source>
        <dbReference type="ARBA" id="ARBA00022837"/>
    </source>
</evidence>
<feature type="region of interest" description="Disordered" evidence="2">
    <location>
        <begin position="228"/>
        <end position="247"/>
    </location>
</feature>
<name>A0ABD0K034_9CAEN</name>
<dbReference type="CDD" id="cd00051">
    <property type="entry name" value="EFh"/>
    <property type="match status" value="1"/>
</dbReference>
<dbReference type="InterPro" id="IPR011992">
    <property type="entry name" value="EF-hand-dom_pair"/>
</dbReference>
<dbReference type="PROSITE" id="PS50222">
    <property type="entry name" value="EF_HAND_2"/>
    <property type="match status" value="3"/>
</dbReference>
<dbReference type="InterPro" id="IPR018247">
    <property type="entry name" value="EF_Hand_1_Ca_BS"/>
</dbReference>
<evidence type="ECO:0000313" key="4">
    <source>
        <dbReference type="EMBL" id="KAK7480725.1"/>
    </source>
</evidence>
<evidence type="ECO:0000313" key="5">
    <source>
        <dbReference type="Proteomes" id="UP001519460"/>
    </source>
</evidence>
<organism evidence="4 5">
    <name type="scientific">Batillaria attramentaria</name>
    <dbReference type="NCBI Taxonomy" id="370345"/>
    <lineage>
        <taxon>Eukaryota</taxon>
        <taxon>Metazoa</taxon>
        <taxon>Spiralia</taxon>
        <taxon>Lophotrochozoa</taxon>
        <taxon>Mollusca</taxon>
        <taxon>Gastropoda</taxon>
        <taxon>Caenogastropoda</taxon>
        <taxon>Sorbeoconcha</taxon>
        <taxon>Cerithioidea</taxon>
        <taxon>Batillariidae</taxon>
        <taxon>Batillaria</taxon>
    </lineage>
</organism>
<dbReference type="AlphaFoldDB" id="A0ABD0K034"/>
<dbReference type="InterPro" id="IPR052603">
    <property type="entry name" value="EFCB6"/>
</dbReference>
<dbReference type="PANTHER" id="PTHR20875:SF5">
    <property type="entry name" value="EF-HAND DOMAIN-CONTAINING PROTEIN"/>
    <property type="match status" value="1"/>
</dbReference>
<feature type="region of interest" description="Disordered" evidence="2">
    <location>
        <begin position="1"/>
        <end position="22"/>
    </location>
</feature>